<dbReference type="InterPro" id="IPR019193">
    <property type="entry name" value="UBQ-conj_enz_E2-bd_prot"/>
</dbReference>
<keyword evidence="3" id="KW-1185">Reference proteome</keyword>
<dbReference type="PANTHER" id="PTHR31531">
    <property type="entry name" value="E3 UBIQUITIN-PROTEIN LIGASE E3D FAMILY MEMBER"/>
    <property type="match status" value="1"/>
</dbReference>
<gene>
    <name evidence="2" type="ORF">K461DRAFT_131736</name>
</gene>
<protein>
    <recommendedName>
        <fullName evidence="4">Ubiquitin-conjugating enzyme E2C-binding protein</fullName>
    </recommendedName>
</protein>
<dbReference type="OrthoDB" id="66510at2759"/>
<dbReference type="GO" id="GO:0000151">
    <property type="term" value="C:ubiquitin ligase complex"/>
    <property type="evidence" value="ECO:0007669"/>
    <property type="project" value="TreeGrafter"/>
</dbReference>
<dbReference type="GO" id="GO:0006513">
    <property type="term" value="P:protein monoubiquitination"/>
    <property type="evidence" value="ECO:0007669"/>
    <property type="project" value="TreeGrafter"/>
</dbReference>
<dbReference type="GO" id="GO:0030332">
    <property type="term" value="F:cyclin binding"/>
    <property type="evidence" value="ECO:0007669"/>
    <property type="project" value="TreeGrafter"/>
</dbReference>
<dbReference type="GO" id="GO:0005634">
    <property type="term" value="C:nucleus"/>
    <property type="evidence" value="ECO:0007669"/>
    <property type="project" value="TreeGrafter"/>
</dbReference>
<dbReference type="GO" id="GO:0061630">
    <property type="term" value="F:ubiquitin protein ligase activity"/>
    <property type="evidence" value="ECO:0007669"/>
    <property type="project" value="TreeGrafter"/>
</dbReference>
<reference evidence="2" key="1">
    <citation type="journal article" date="2020" name="Stud. Mycol.">
        <title>101 Dothideomycetes genomes: a test case for predicting lifestyles and emergence of pathogens.</title>
        <authorList>
            <person name="Haridas S."/>
            <person name="Albert R."/>
            <person name="Binder M."/>
            <person name="Bloem J."/>
            <person name="Labutti K."/>
            <person name="Salamov A."/>
            <person name="Andreopoulos B."/>
            <person name="Baker S."/>
            <person name="Barry K."/>
            <person name="Bills G."/>
            <person name="Bluhm B."/>
            <person name="Cannon C."/>
            <person name="Castanera R."/>
            <person name="Culley D."/>
            <person name="Daum C."/>
            <person name="Ezra D."/>
            <person name="Gonzalez J."/>
            <person name="Henrissat B."/>
            <person name="Kuo A."/>
            <person name="Liang C."/>
            <person name="Lipzen A."/>
            <person name="Lutzoni F."/>
            <person name="Magnuson J."/>
            <person name="Mondo S."/>
            <person name="Nolan M."/>
            <person name="Ohm R."/>
            <person name="Pangilinan J."/>
            <person name="Park H.-J."/>
            <person name="Ramirez L."/>
            <person name="Alfaro M."/>
            <person name="Sun H."/>
            <person name="Tritt A."/>
            <person name="Yoshinaga Y."/>
            <person name="Zwiers L.-H."/>
            <person name="Turgeon B."/>
            <person name="Goodwin S."/>
            <person name="Spatafora J."/>
            <person name="Crous P."/>
            <person name="Grigoriev I."/>
        </authorList>
    </citation>
    <scope>NUCLEOTIDE SEQUENCE</scope>
    <source>
        <strain evidence="2">CBS 260.36</strain>
    </source>
</reference>
<dbReference type="PANTHER" id="PTHR31531:SF2">
    <property type="entry name" value="E3 UBIQUITIN-PROTEIN LIGASE E3D"/>
    <property type="match status" value="1"/>
</dbReference>
<accession>A0A9P4IZY1</accession>
<dbReference type="GO" id="GO:0000209">
    <property type="term" value="P:protein polyubiquitination"/>
    <property type="evidence" value="ECO:0007669"/>
    <property type="project" value="TreeGrafter"/>
</dbReference>
<evidence type="ECO:0000313" key="2">
    <source>
        <dbReference type="EMBL" id="KAF2152963.1"/>
    </source>
</evidence>
<evidence type="ECO:0008006" key="4">
    <source>
        <dbReference type="Google" id="ProtNLM"/>
    </source>
</evidence>
<dbReference type="GO" id="GO:0005829">
    <property type="term" value="C:cytosol"/>
    <property type="evidence" value="ECO:0007669"/>
    <property type="project" value="TreeGrafter"/>
</dbReference>
<name>A0A9P4IZY1_9PEZI</name>
<proteinExistence type="predicted"/>
<organism evidence="2 3">
    <name type="scientific">Myriangium duriaei CBS 260.36</name>
    <dbReference type="NCBI Taxonomy" id="1168546"/>
    <lineage>
        <taxon>Eukaryota</taxon>
        <taxon>Fungi</taxon>
        <taxon>Dikarya</taxon>
        <taxon>Ascomycota</taxon>
        <taxon>Pezizomycotina</taxon>
        <taxon>Dothideomycetes</taxon>
        <taxon>Dothideomycetidae</taxon>
        <taxon>Myriangiales</taxon>
        <taxon>Myriangiaceae</taxon>
        <taxon>Myriangium</taxon>
    </lineage>
</organism>
<dbReference type="GO" id="GO:0031624">
    <property type="term" value="F:ubiquitin conjugating enzyme binding"/>
    <property type="evidence" value="ECO:0007669"/>
    <property type="project" value="TreeGrafter"/>
</dbReference>
<dbReference type="GO" id="GO:0051865">
    <property type="term" value="P:protein autoubiquitination"/>
    <property type="evidence" value="ECO:0007669"/>
    <property type="project" value="TreeGrafter"/>
</dbReference>
<sequence>MAQLLFAEYLGLVHTINLTVQLGQLTTEELAPSINLEGSIICLEINGEKHSVTLPASLVQESRISDCLPDSSAKTKTSRLKTLPLNSDNNSQDDQYTNPWSAQNLGINLSIHCCGSNGFDKNCSGLVLPEARISDIKDLPSETWAEMMDLWHCHKPDEPGENGTSLTTKGYSATSKLTARSGTVFVDTLSFLVSEQDCTNVRVTEETSDSRVICSHCESQIGEVDRVASGLRLFKPFLALAPSLPEPYAKPTLAQWLSCYLLGLIESTGVRKFHGRYASFNIWILSPSVVYSLSSQGGLPVAAMKVLFKQDDSPQVHPTQKLDAQSLHTDEVTLPQRLETALLAELVRGNQALPESAQMFQGWQVALLDRLPG</sequence>
<dbReference type="AlphaFoldDB" id="A0A9P4IZY1"/>
<evidence type="ECO:0000256" key="1">
    <source>
        <dbReference type="SAM" id="MobiDB-lite"/>
    </source>
</evidence>
<comment type="caution">
    <text evidence="2">The sequence shown here is derived from an EMBL/GenBank/DDBJ whole genome shotgun (WGS) entry which is preliminary data.</text>
</comment>
<dbReference type="EMBL" id="ML996085">
    <property type="protein sequence ID" value="KAF2152963.1"/>
    <property type="molecule type" value="Genomic_DNA"/>
</dbReference>
<dbReference type="GO" id="GO:0043161">
    <property type="term" value="P:proteasome-mediated ubiquitin-dependent protein catabolic process"/>
    <property type="evidence" value="ECO:0007669"/>
    <property type="project" value="TreeGrafter"/>
</dbReference>
<evidence type="ECO:0000313" key="3">
    <source>
        <dbReference type="Proteomes" id="UP000799439"/>
    </source>
</evidence>
<dbReference type="Pfam" id="PF09814">
    <property type="entry name" value="HECT_2"/>
    <property type="match status" value="1"/>
</dbReference>
<feature type="compositionally biased region" description="Polar residues" evidence="1">
    <location>
        <begin position="84"/>
        <end position="97"/>
    </location>
</feature>
<feature type="region of interest" description="Disordered" evidence="1">
    <location>
        <begin position="78"/>
        <end position="97"/>
    </location>
</feature>
<dbReference type="Proteomes" id="UP000799439">
    <property type="component" value="Unassembled WGS sequence"/>
</dbReference>